<name>A0ABR0LY04_9PEZI</name>
<evidence type="ECO:0008006" key="4">
    <source>
        <dbReference type="Google" id="ProtNLM"/>
    </source>
</evidence>
<comment type="caution">
    <text evidence="2">The sequence shown here is derived from an EMBL/GenBank/DDBJ whole genome shotgun (WGS) entry which is preliminary data.</text>
</comment>
<evidence type="ECO:0000313" key="2">
    <source>
        <dbReference type="EMBL" id="KAK5256412.1"/>
    </source>
</evidence>
<accession>A0ABR0LY04</accession>
<evidence type="ECO:0000256" key="1">
    <source>
        <dbReference type="SAM" id="MobiDB-lite"/>
    </source>
</evidence>
<organism evidence="2 3">
    <name type="scientific">Cryomyces antarcticus</name>
    <dbReference type="NCBI Taxonomy" id="329879"/>
    <lineage>
        <taxon>Eukaryota</taxon>
        <taxon>Fungi</taxon>
        <taxon>Dikarya</taxon>
        <taxon>Ascomycota</taxon>
        <taxon>Pezizomycotina</taxon>
        <taxon>Dothideomycetes</taxon>
        <taxon>Dothideomycetes incertae sedis</taxon>
        <taxon>Cryomyces</taxon>
    </lineage>
</organism>
<feature type="region of interest" description="Disordered" evidence="1">
    <location>
        <begin position="126"/>
        <end position="147"/>
    </location>
</feature>
<evidence type="ECO:0000313" key="3">
    <source>
        <dbReference type="Proteomes" id="UP001357485"/>
    </source>
</evidence>
<protein>
    <recommendedName>
        <fullName evidence="4">Associated with spindles and kinetochores protein 1</fullName>
    </recommendedName>
</protein>
<gene>
    <name evidence="2" type="ORF">LTR16_003317</name>
</gene>
<keyword evidence="3" id="KW-1185">Reference proteome</keyword>
<feature type="region of interest" description="Disordered" evidence="1">
    <location>
        <begin position="217"/>
        <end position="242"/>
    </location>
</feature>
<dbReference type="Proteomes" id="UP001357485">
    <property type="component" value="Unassembled WGS sequence"/>
</dbReference>
<feature type="region of interest" description="Disordered" evidence="1">
    <location>
        <begin position="1"/>
        <end position="33"/>
    </location>
</feature>
<sequence>MEPHVLSQDDPVRLSGSPARSPQIARGPGSPVKSVHLEMMDSILNQPDNGRRTADFFDDSSDSDTIDPGFLHSDAATAGGVTVGRRGSSKASYLGATPAHFVTQCEEKKPSPPEGMMEFLRLTPATPGVSPYPHQHSPESRDASYDGSEDDMAMAQARHVSMQVPPGPGRLVEHHSPRTSTVISDERYLRPGPSASKADQILGVHAITMRALLQHDDNINSNGSPSSYRSTHGFDLNAPLPD</sequence>
<dbReference type="EMBL" id="JAVRRA010008542">
    <property type="protein sequence ID" value="KAK5256412.1"/>
    <property type="molecule type" value="Genomic_DNA"/>
</dbReference>
<feature type="non-terminal residue" evidence="2">
    <location>
        <position position="242"/>
    </location>
</feature>
<feature type="compositionally biased region" description="Polar residues" evidence="1">
    <location>
        <begin position="219"/>
        <end position="230"/>
    </location>
</feature>
<proteinExistence type="predicted"/>
<reference evidence="2 3" key="1">
    <citation type="submission" date="2023-08" db="EMBL/GenBank/DDBJ databases">
        <title>Black Yeasts Isolated from many extreme environments.</title>
        <authorList>
            <person name="Coleine C."/>
            <person name="Stajich J.E."/>
            <person name="Selbmann L."/>
        </authorList>
    </citation>
    <scope>NUCLEOTIDE SEQUENCE [LARGE SCALE GENOMIC DNA]</scope>
    <source>
        <strain evidence="2 3">CCFEE 536</strain>
    </source>
</reference>